<sequence>AKNEEDRDSFLDPYNLFILHSDDEYYLLLYIHKRETMVNILFIALSMKSCLESKN</sequence>
<name>A0A0K2VKF5_LEPSM</name>
<reference evidence="1" key="1">
    <citation type="submission" date="2014-05" db="EMBL/GenBank/DDBJ databases">
        <authorList>
            <person name="Chronopoulou M."/>
        </authorList>
    </citation>
    <scope>NUCLEOTIDE SEQUENCE</scope>
    <source>
        <tissue evidence="1">Whole organism</tissue>
    </source>
</reference>
<proteinExistence type="predicted"/>
<organism evidence="1">
    <name type="scientific">Lepeophtheirus salmonis</name>
    <name type="common">Salmon louse</name>
    <name type="synonym">Caligus salmonis</name>
    <dbReference type="NCBI Taxonomy" id="72036"/>
    <lineage>
        <taxon>Eukaryota</taxon>
        <taxon>Metazoa</taxon>
        <taxon>Ecdysozoa</taxon>
        <taxon>Arthropoda</taxon>
        <taxon>Crustacea</taxon>
        <taxon>Multicrustacea</taxon>
        <taxon>Hexanauplia</taxon>
        <taxon>Copepoda</taxon>
        <taxon>Siphonostomatoida</taxon>
        <taxon>Caligidae</taxon>
        <taxon>Lepeophtheirus</taxon>
    </lineage>
</organism>
<evidence type="ECO:0000313" key="1">
    <source>
        <dbReference type="EMBL" id="CDW50929.1"/>
    </source>
</evidence>
<accession>A0A0K2VKF5</accession>
<feature type="non-terminal residue" evidence="1">
    <location>
        <position position="1"/>
    </location>
</feature>
<dbReference type="AlphaFoldDB" id="A0A0K2VKF5"/>
<protein>
    <submittedName>
        <fullName evidence="1">Uncharacterized protein</fullName>
    </submittedName>
</protein>
<dbReference type="EMBL" id="HACA01033568">
    <property type="protein sequence ID" value="CDW50929.1"/>
    <property type="molecule type" value="Transcribed_RNA"/>
</dbReference>